<dbReference type="Gene3D" id="3.40.50.2000">
    <property type="entry name" value="Glycogen Phosphorylase B"/>
    <property type="match status" value="2"/>
</dbReference>
<keyword evidence="1" id="KW-0328">Glycosyltransferase</keyword>
<sequence length="369" mass="41218">MTHNYRNILCIRLDNMGDLLMSSPAIAALKETFGAKITVLTSAMAVGVANLIDEIDEVMVYNVPWVKTNEHDKSEAFYSLVEQIRERQFDAAVIFTVYSQSPLPAAMLTYLAGIPVCVGYCRENPYQLINHWVPDKEPYEFIRHQVRRDLDLVSAIGAKTASEHLRLNVPDINEFLLEQKLREAGVNEQQPWLILHPGVSEPKREYPVERWIEAGRRVIDELGYQLLITGAASEKSLAEEIAYGIGTGAFPVAGLFNLNEFIVLVARSPILVSVNTGTIHIAAALGVPTVVLYALTNPQHTPWQVPCKVLPFEVPVEAQSRNEVIVHVNKYFSAQQIPMPCVDDVLNAVKELLAGELQHPVEIQAIYEQ</sequence>
<dbReference type="RefSeq" id="WP_245128516.1">
    <property type="nucleotide sequence ID" value="NZ_JALJEJ010000001.1"/>
</dbReference>
<organism evidence="3 4">
    <name type="scientific">Mucilaginibacter straminoryzae</name>
    <dbReference type="NCBI Taxonomy" id="2932774"/>
    <lineage>
        <taxon>Bacteria</taxon>
        <taxon>Pseudomonadati</taxon>
        <taxon>Bacteroidota</taxon>
        <taxon>Sphingobacteriia</taxon>
        <taxon>Sphingobacteriales</taxon>
        <taxon>Sphingobacteriaceae</taxon>
        <taxon>Mucilaginibacter</taxon>
    </lineage>
</organism>
<evidence type="ECO:0000256" key="1">
    <source>
        <dbReference type="ARBA" id="ARBA00022676"/>
    </source>
</evidence>
<dbReference type="SUPFAM" id="SSF53756">
    <property type="entry name" value="UDP-Glycosyltransferase/glycogen phosphorylase"/>
    <property type="match status" value="1"/>
</dbReference>
<keyword evidence="4" id="KW-1185">Reference proteome</keyword>
<dbReference type="GO" id="GO:0005829">
    <property type="term" value="C:cytosol"/>
    <property type="evidence" value="ECO:0007669"/>
    <property type="project" value="TreeGrafter"/>
</dbReference>
<proteinExistence type="predicted"/>
<dbReference type="InterPro" id="IPR051199">
    <property type="entry name" value="LPS_LOS_Heptosyltrfase"/>
</dbReference>
<comment type="caution">
    <text evidence="3">The sequence shown here is derived from an EMBL/GenBank/DDBJ whole genome shotgun (WGS) entry which is preliminary data.</text>
</comment>
<dbReference type="InterPro" id="IPR002201">
    <property type="entry name" value="Glyco_trans_9"/>
</dbReference>
<dbReference type="Proteomes" id="UP001139450">
    <property type="component" value="Unassembled WGS sequence"/>
</dbReference>
<dbReference type="GO" id="GO:0009244">
    <property type="term" value="P:lipopolysaccharide core region biosynthetic process"/>
    <property type="evidence" value="ECO:0007669"/>
    <property type="project" value="TreeGrafter"/>
</dbReference>
<dbReference type="Pfam" id="PF01075">
    <property type="entry name" value="Glyco_transf_9"/>
    <property type="match status" value="1"/>
</dbReference>
<gene>
    <name evidence="3" type="ORF">MUY27_03140</name>
</gene>
<evidence type="ECO:0000256" key="2">
    <source>
        <dbReference type="ARBA" id="ARBA00022679"/>
    </source>
</evidence>
<evidence type="ECO:0000313" key="4">
    <source>
        <dbReference type="Proteomes" id="UP001139450"/>
    </source>
</evidence>
<keyword evidence="2" id="KW-0808">Transferase</keyword>
<dbReference type="GO" id="GO:0008713">
    <property type="term" value="F:ADP-heptose-lipopolysaccharide heptosyltransferase activity"/>
    <property type="evidence" value="ECO:0007669"/>
    <property type="project" value="TreeGrafter"/>
</dbReference>
<dbReference type="PANTHER" id="PTHR30160">
    <property type="entry name" value="TETRAACYLDISACCHARIDE 4'-KINASE-RELATED"/>
    <property type="match status" value="1"/>
</dbReference>
<evidence type="ECO:0000313" key="3">
    <source>
        <dbReference type="EMBL" id="MCJ8208687.1"/>
    </source>
</evidence>
<accession>A0A9X1WZW1</accession>
<reference evidence="3" key="1">
    <citation type="submission" date="2022-04" db="EMBL/GenBank/DDBJ databases">
        <title>Mucilaginibacter sp. RS28 isolated from freshwater.</title>
        <authorList>
            <person name="Ko S.-R."/>
        </authorList>
    </citation>
    <scope>NUCLEOTIDE SEQUENCE</scope>
    <source>
        <strain evidence="3">RS28</strain>
    </source>
</reference>
<protein>
    <submittedName>
        <fullName evidence="3">Glycosyltransferase family 9 protein</fullName>
    </submittedName>
</protein>
<name>A0A9X1WZW1_9SPHI</name>
<dbReference type="CDD" id="cd03789">
    <property type="entry name" value="GT9_LPS_heptosyltransferase"/>
    <property type="match status" value="1"/>
</dbReference>
<dbReference type="EMBL" id="JALJEJ010000001">
    <property type="protein sequence ID" value="MCJ8208687.1"/>
    <property type="molecule type" value="Genomic_DNA"/>
</dbReference>
<dbReference type="AlphaFoldDB" id="A0A9X1WZW1"/>